<keyword evidence="3" id="KW-0732">Signal</keyword>
<dbReference type="AlphaFoldDB" id="G3IN46"/>
<dbReference type="InParanoid" id="G3IN46"/>
<dbReference type="PANTHER" id="PTHR14093">
    <property type="entry name" value="HLA CLASS II GAMMA CHAIN"/>
    <property type="match status" value="1"/>
</dbReference>
<dbReference type="Gene3D" id="3.40.50.1820">
    <property type="entry name" value="alpha/beta hydrolase"/>
    <property type="match status" value="1"/>
</dbReference>
<dbReference type="InterPro" id="IPR002018">
    <property type="entry name" value="CarbesteraseB"/>
</dbReference>
<keyword evidence="2" id="KW-0964">Secreted</keyword>
<feature type="domain" description="Carboxylesterase type B" evidence="5">
    <location>
        <begin position="161"/>
        <end position="214"/>
    </location>
</feature>
<sequence>MRQTPTDLSVHTQAFCLAASSLPLFLVPVALNSWQTLPLSSAIIDPSIKHFDVAHISTTATSNFSVARDFCLQECSRHQACLVTTLQIQPGGVRCVFYPDTHNCMHSLRSQTCWLLLREEAEYIYRKSGTPRLLSGVASAPSVRIDPFGQLQGGSRVIKVSNASVLVFFHNTMEMEGGGGQLTIDGSILAAVGNFIVVTANYRVGVFGFLSSGELRINQPAITIRDT</sequence>
<accession>G3IN46</accession>
<dbReference type="GO" id="GO:0006590">
    <property type="term" value="P:thyroid hormone generation"/>
    <property type="evidence" value="ECO:0007669"/>
    <property type="project" value="TreeGrafter"/>
</dbReference>
<dbReference type="STRING" id="10029.G3IN46"/>
<evidence type="ECO:0000256" key="2">
    <source>
        <dbReference type="ARBA" id="ARBA00022525"/>
    </source>
</evidence>
<keyword evidence="4" id="KW-0325">Glycoprotein</keyword>
<dbReference type="Proteomes" id="UP000001075">
    <property type="component" value="Unassembled WGS sequence"/>
</dbReference>
<dbReference type="PANTHER" id="PTHR14093:SF19">
    <property type="entry name" value="THYROGLOBULIN"/>
    <property type="match status" value="1"/>
</dbReference>
<evidence type="ECO:0000256" key="4">
    <source>
        <dbReference type="ARBA" id="ARBA00023180"/>
    </source>
</evidence>
<proteinExistence type="predicted"/>
<organism evidence="6 7">
    <name type="scientific">Cricetulus griseus</name>
    <name type="common">Chinese hamster</name>
    <name type="synonym">Cricetulus barabensis griseus</name>
    <dbReference type="NCBI Taxonomy" id="10029"/>
    <lineage>
        <taxon>Eukaryota</taxon>
        <taxon>Metazoa</taxon>
        <taxon>Chordata</taxon>
        <taxon>Craniata</taxon>
        <taxon>Vertebrata</taxon>
        <taxon>Euteleostomi</taxon>
        <taxon>Mammalia</taxon>
        <taxon>Eutheria</taxon>
        <taxon>Euarchontoglires</taxon>
        <taxon>Glires</taxon>
        <taxon>Rodentia</taxon>
        <taxon>Myomorpha</taxon>
        <taxon>Muroidea</taxon>
        <taxon>Cricetidae</taxon>
        <taxon>Cricetinae</taxon>
        <taxon>Cricetulus</taxon>
    </lineage>
</organism>
<dbReference type="InterPro" id="IPR052001">
    <property type="entry name" value="MHC-II_Gamma/Thyroglobulin"/>
</dbReference>
<dbReference type="InterPro" id="IPR029058">
    <property type="entry name" value="AB_hydrolase_fold"/>
</dbReference>
<dbReference type="eggNOG" id="KOG1214">
    <property type="taxonomic scope" value="Eukaryota"/>
</dbReference>
<protein>
    <submittedName>
        <fullName evidence="6">Thyroglobulin</fullName>
    </submittedName>
</protein>
<evidence type="ECO:0000313" key="7">
    <source>
        <dbReference type="Proteomes" id="UP000001075"/>
    </source>
</evidence>
<comment type="subcellular location">
    <subcellularLocation>
        <location evidence="1">Secreted</location>
    </subcellularLocation>
</comment>
<evidence type="ECO:0000256" key="1">
    <source>
        <dbReference type="ARBA" id="ARBA00004613"/>
    </source>
</evidence>
<dbReference type="EMBL" id="JH005451">
    <property type="protein sequence ID" value="EGW15280.1"/>
    <property type="molecule type" value="Genomic_DNA"/>
</dbReference>
<evidence type="ECO:0000313" key="6">
    <source>
        <dbReference type="EMBL" id="EGW15280.1"/>
    </source>
</evidence>
<evidence type="ECO:0000259" key="5">
    <source>
        <dbReference type="Pfam" id="PF00135"/>
    </source>
</evidence>
<evidence type="ECO:0000256" key="3">
    <source>
        <dbReference type="ARBA" id="ARBA00022729"/>
    </source>
</evidence>
<dbReference type="Pfam" id="PF00135">
    <property type="entry name" value="COesterase"/>
    <property type="match status" value="1"/>
</dbReference>
<dbReference type="SUPFAM" id="SSF53474">
    <property type="entry name" value="alpha/beta-Hydrolases"/>
    <property type="match status" value="1"/>
</dbReference>
<gene>
    <name evidence="6" type="ORF">I79_025358</name>
</gene>
<reference evidence="7" key="1">
    <citation type="journal article" date="2011" name="Nat. Biotechnol.">
        <title>The genomic sequence of the Chinese hamster ovary (CHO)-K1 cell line.</title>
        <authorList>
            <person name="Xu X."/>
            <person name="Nagarajan H."/>
            <person name="Lewis N.E."/>
            <person name="Pan S."/>
            <person name="Cai Z."/>
            <person name="Liu X."/>
            <person name="Chen W."/>
            <person name="Xie M."/>
            <person name="Wang W."/>
            <person name="Hammond S."/>
            <person name="Andersen M.R."/>
            <person name="Neff N."/>
            <person name="Passarelli B."/>
            <person name="Koh W."/>
            <person name="Fan H.C."/>
            <person name="Wang J."/>
            <person name="Gui Y."/>
            <person name="Lee K.H."/>
            <person name="Betenbaugh M.J."/>
            <person name="Quake S.R."/>
            <person name="Famili I."/>
            <person name="Palsson B.O."/>
            <person name="Wang J."/>
        </authorList>
    </citation>
    <scope>NUCLEOTIDE SEQUENCE [LARGE SCALE GENOMIC DNA]</scope>
    <source>
        <strain evidence="7">CHO K1 cell line</strain>
    </source>
</reference>
<name>G3IN46_CRIGR</name>
<dbReference type="GO" id="GO:0005615">
    <property type="term" value="C:extracellular space"/>
    <property type="evidence" value="ECO:0007669"/>
    <property type="project" value="TreeGrafter"/>
</dbReference>